<dbReference type="EMBL" id="KZ824297">
    <property type="protein sequence ID" value="RAL10228.1"/>
    <property type="molecule type" value="Genomic_DNA"/>
</dbReference>
<name>A0A395HTS5_ASPHC</name>
<dbReference type="GeneID" id="37198285"/>
<dbReference type="RefSeq" id="XP_025549382.1">
    <property type="nucleotide sequence ID" value="XM_025693996.1"/>
</dbReference>
<dbReference type="OrthoDB" id="5153231at2759"/>
<evidence type="ECO:0000313" key="2">
    <source>
        <dbReference type="Proteomes" id="UP000248961"/>
    </source>
</evidence>
<dbReference type="Proteomes" id="UP000248961">
    <property type="component" value="Unassembled WGS sequence"/>
</dbReference>
<dbReference type="AlphaFoldDB" id="A0A395HTS5"/>
<protein>
    <submittedName>
        <fullName evidence="1">Uncharacterized protein</fullName>
    </submittedName>
</protein>
<evidence type="ECO:0000313" key="1">
    <source>
        <dbReference type="EMBL" id="RAL10228.1"/>
    </source>
</evidence>
<accession>A0A395HTS5</accession>
<dbReference type="VEuPathDB" id="FungiDB:BO97DRAFT_394748"/>
<reference evidence="1 2" key="1">
    <citation type="submission" date="2018-02" db="EMBL/GenBank/DDBJ databases">
        <title>The genomes of Aspergillus section Nigri reveals drivers in fungal speciation.</title>
        <authorList>
            <consortium name="DOE Joint Genome Institute"/>
            <person name="Vesth T.C."/>
            <person name="Nybo J."/>
            <person name="Theobald S."/>
            <person name="Brandl J."/>
            <person name="Frisvad J.C."/>
            <person name="Nielsen K.F."/>
            <person name="Lyhne E.K."/>
            <person name="Kogle M.E."/>
            <person name="Kuo A."/>
            <person name="Riley R."/>
            <person name="Clum A."/>
            <person name="Nolan M."/>
            <person name="Lipzen A."/>
            <person name="Salamov A."/>
            <person name="Henrissat B."/>
            <person name="Wiebenga A."/>
            <person name="De vries R.P."/>
            <person name="Grigoriev I.V."/>
            <person name="Mortensen U.H."/>
            <person name="Andersen M.R."/>
            <person name="Baker S.E."/>
        </authorList>
    </citation>
    <scope>NUCLEOTIDE SEQUENCE [LARGE SCALE GENOMIC DNA]</scope>
    <source>
        <strain evidence="1 2">CBS 101889</strain>
    </source>
</reference>
<sequence length="592" mass="67342">MVVQNVYLRSSSCSLCKLGPYIGRDIYDSRQNPLRVLDCGKPCQRCQSRPYPEVWFHAHCFDTLMDTLEPSQRPSPAVLEKFGSIMAGRYEARDRRRRDFTSVVGTLSSEYARRIMQPEFDHDLFLRFPTEIKLMIAEHIQPCWWMTVLDESRRLIDQLKNHPCRSTQLSLTRDVWVSKVTYRGVGYVARLSSSRPKATGCARVYHMKIPDIIDKIVLSLDSIGVSGIQFLDNNSTPKPDGSPWYEILEPKASTAKIKVRSNGLIVQELQLIADGSSLQNALLWSSPVTPKFHPWNIYKCLLKPRLDYLKLDDRIQGLLVCVSKKGDMAGIHGFSGVSAEFRNFTSRMHRRLGRSYKRWIYFPLNQGELVEAAWIRSVSNCPSRPALMLQTSLGRTITFGPRDPVPSYSPEYRSLVRIGDGPITGIFHNGLDPALTCITDMGVTCGDSSMSATPRLQPPDLRLEPPLAVPYYVDCWYMTRAFLNGLVRVEISRDLSQPHAPIVGMLLHYTDGHLEAIGQVRWEYASGEEISVPLYVEEGKDTREHSDYTYIKNIRGGESDPEQPPATGEWRLPTSGTIFWWSSRYIDKIVVR</sequence>
<proteinExistence type="predicted"/>
<keyword evidence="2" id="KW-1185">Reference proteome</keyword>
<dbReference type="STRING" id="1450537.A0A395HTS5"/>
<organism evidence="1 2">
    <name type="scientific">Aspergillus homomorphus (strain CBS 101889)</name>
    <dbReference type="NCBI Taxonomy" id="1450537"/>
    <lineage>
        <taxon>Eukaryota</taxon>
        <taxon>Fungi</taxon>
        <taxon>Dikarya</taxon>
        <taxon>Ascomycota</taxon>
        <taxon>Pezizomycotina</taxon>
        <taxon>Eurotiomycetes</taxon>
        <taxon>Eurotiomycetidae</taxon>
        <taxon>Eurotiales</taxon>
        <taxon>Aspergillaceae</taxon>
        <taxon>Aspergillus</taxon>
        <taxon>Aspergillus subgen. Circumdati</taxon>
    </lineage>
</organism>
<gene>
    <name evidence="1" type="ORF">BO97DRAFT_394748</name>
</gene>